<accession>A0A2U3AH84</accession>
<dbReference type="PANTHER" id="PTHR43591">
    <property type="entry name" value="METHYLTRANSFERASE"/>
    <property type="match status" value="1"/>
</dbReference>
<dbReference type="OrthoDB" id="9804312at2"/>
<dbReference type="RefSeq" id="WP_109348208.1">
    <property type="nucleotide sequence ID" value="NZ_BJUE01000016.1"/>
</dbReference>
<dbReference type="Gene3D" id="2.20.25.110">
    <property type="entry name" value="S-adenosyl-L-methionine-dependent methyltransferases"/>
    <property type="match status" value="1"/>
</dbReference>
<protein>
    <submittedName>
        <fullName evidence="2">Glycine/sarcosine N-methyltransferase</fullName>
        <ecNumber evidence="2">2.1.1.156</ecNumber>
    </submittedName>
    <submittedName>
        <fullName evidence="3">Methyltransferase family protein</fullName>
    </submittedName>
</protein>
<organism evidence="2 4">
    <name type="scientific">Kurthia zopfii</name>
    <dbReference type="NCBI Taxonomy" id="1650"/>
    <lineage>
        <taxon>Bacteria</taxon>
        <taxon>Bacillati</taxon>
        <taxon>Bacillota</taxon>
        <taxon>Bacilli</taxon>
        <taxon>Bacillales</taxon>
        <taxon>Caryophanaceae</taxon>
        <taxon>Kurthia</taxon>
    </lineage>
</organism>
<comment type="caution">
    <text evidence="2">The sequence shown here is derived from an EMBL/GenBank/DDBJ whole genome shotgun (WGS) entry which is preliminary data.</text>
</comment>
<dbReference type="Pfam" id="PF13649">
    <property type="entry name" value="Methyltransf_25"/>
    <property type="match status" value="1"/>
</dbReference>
<keyword evidence="2" id="KW-0808">Transferase</keyword>
<keyword evidence="5" id="KW-1185">Reference proteome</keyword>
<name>A0A2U3AH84_9BACL</name>
<gene>
    <name evidence="3" type="ORF">DFR61_1019</name>
    <name evidence="2" type="ORF">NCTC10597_01936</name>
</gene>
<dbReference type="AlphaFoldDB" id="A0A2U3AH84"/>
<dbReference type="Proteomes" id="UP000294641">
    <property type="component" value="Unassembled WGS sequence"/>
</dbReference>
<evidence type="ECO:0000313" key="5">
    <source>
        <dbReference type="Proteomes" id="UP000294641"/>
    </source>
</evidence>
<dbReference type="InterPro" id="IPR041698">
    <property type="entry name" value="Methyltransf_25"/>
</dbReference>
<evidence type="ECO:0000313" key="3">
    <source>
        <dbReference type="EMBL" id="TDR44173.1"/>
    </source>
</evidence>
<dbReference type="GO" id="GO:0008168">
    <property type="term" value="F:methyltransferase activity"/>
    <property type="evidence" value="ECO:0007669"/>
    <property type="project" value="UniProtKB-KW"/>
</dbReference>
<evidence type="ECO:0000313" key="4">
    <source>
        <dbReference type="Proteomes" id="UP000254330"/>
    </source>
</evidence>
<dbReference type="GO" id="GO:0032259">
    <property type="term" value="P:methylation"/>
    <property type="evidence" value="ECO:0007669"/>
    <property type="project" value="UniProtKB-KW"/>
</dbReference>
<dbReference type="Proteomes" id="UP000254330">
    <property type="component" value="Unassembled WGS sequence"/>
</dbReference>
<reference evidence="3 5" key="2">
    <citation type="submission" date="2019-03" db="EMBL/GenBank/DDBJ databases">
        <title>Genomic Encyclopedia of Type Strains, Phase IV (KMG-IV): sequencing the most valuable type-strain genomes for metagenomic binning, comparative biology and taxonomic classification.</title>
        <authorList>
            <person name="Goeker M."/>
        </authorList>
    </citation>
    <scope>NUCLEOTIDE SEQUENCE [LARGE SCALE GENOMIC DNA]</scope>
    <source>
        <strain evidence="3 5">DSM 20580</strain>
    </source>
</reference>
<dbReference type="SUPFAM" id="SSF53335">
    <property type="entry name" value="S-adenosyl-L-methionine-dependent methyltransferases"/>
    <property type="match status" value="1"/>
</dbReference>
<dbReference type="Gene3D" id="3.40.50.150">
    <property type="entry name" value="Vaccinia Virus protein VP39"/>
    <property type="match status" value="1"/>
</dbReference>
<dbReference type="EMBL" id="UGNP01000001">
    <property type="protein sequence ID" value="STX10221.1"/>
    <property type="molecule type" value="Genomic_DNA"/>
</dbReference>
<proteinExistence type="predicted"/>
<keyword evidence="2" id="KW-0489">Methyltransferase</keyword>
<sequence length="253" mass="29418">MFSYYGKLCTEVYELTKPVGCSIDGDLEYYKSRLKDVQGKILEAAVGSGRIIIPLLEEGFDVEGIDYSNEMLKVCRERCEERNLDARLFEANLKDFTLPNQYEAIIIPTGSFCLIEKREDAMNALQRIYEHLQIGGRFIVDLEIPYDWKTDEITTSTFELPNGDGITMERKSIDMDWLNQVTTSYLKYEKWREGTLIDSELQKFSLRWYGIEEFRLLLEKIGFTNISCSANYEYNKQPTDITQSITFEATKKL</sequence>
<dbReference type="PANTHER" id="PTHR43591:SF110">
    <property type="entry name" value="RHODANESE DOMAIN-CONTAINING PROTEIN"/>
    <property type="match status" value="1"/>
</dbReference>
<evidence type="ECO:0000313" key="2">
    <source>
        <dbReference type="EMBL" id="STX10221.1"/>
    </source>
</evidence>
<evidence type="ECO:0000259" key="1">
    <source>
        <dbReference type="Pfam" id="PF13649"/>
    </source>
</evidence>
<dbReference type="CDD" id="cd02440">
    <property type="entry name" value="AdoMet_MTases"/>
    <property type="match status" value="1"/>
</dbReference>
<dbReference type="EC" id="2.1.1.156" evidence="2"/>
<reference evidence="2 4" key="1">
    <citation type="submission" date="2018-06" db="EMBL/GenBank/DDBJ databases">
        <authorList>
            <consortium name="Pathogen Informatics"/>
            <person name="Doyle S."/>
        </authorList>
    </citation>
    <scope>NUCLEOTIDE SEQUENCE [LARGE SCALE GENOMIC DNA]</scope>
    <source>
        <strain evidence="2 4">NCTC10597</strain>
    </source>
</reference>
<dbReference type="InterPro" id="IPR029063">
    <property type="entry name" value="SAM-dependent_MTases_sf"/>
</dbReference>
<feature type="domain" description="Methyltransferase" evidence="1">
    <location>
        <begin position="41"/>
        <end position="136"/>
    </location>
</feature>
<dbReference type="EMBL" id="SNZG01000001">
    <property type="protein sequence ID" value="TDR44173.1"/>
    <property type="molecule type" value="Genomic_DNA"/>
</dbReference>